<dbReference type="EMBL" id="SDKC01000001">
    <property type="protein sequence ID" value="RXS75398.1"/>
    <property type="molecule type" value="Genomic_DNA"/>
</dbReference>
<dbReference type="AlphaFoldDB" id="A0A4Q1RIE5"/>
<dbReference type="InterPro" id="IPR015797">
    <property type="entry name" value="NUDIX_hydrolase-like_dom_sf"/>
</dbReference>
<keyword evidence="3" id="KW-1185">Reference proteome</keyword>
<dbReference type="RefSeq" id="WP_129257867.1">
    <property type="nucleotide sequence ID" value="NZ_SDKC01000001.1"/>
</dbReference>
<name>A0A4Q1RIE5_9FIRM</name>
<dbReference type="GO" id="GO:0004452">
    <property type="term" value="F:isopentenyl-diphosphate delta-isomerase activity"/>
    <property type="evidence" value="ECO:0007669"/>
    <property type="project" value="TreeGrafter"/>
</dbReference>
<evidence type="ECO:0000313" key="3">
    <source>
        <dbReference type="Proteomes" id="UP000290106"/>
    </source>
</evidence>
<dbReference type="SUPFAM" id="SSF55811">
    <property type="entry name" value="Nudix"/>
    <property type="match status" value="1"/>
</dbReference>
<sequence length="182" mass="20970">MEYLDIVDEQGQPTGEIISRTLAHTKGIRHRTAHIWIVCRKNEHFQVLMQKRAMSKDSFPGKYDTSSAGHIQAGDEPLASGLRELAEELGIHAKPEDLAFAGCIHGSFAEEFHGKIFRDNEIAFVYVYQQPVDIETLVLQKEEVESVRWFDLEETYQNCRNRNTQFCAPVPGLEVVRRYLYR</sequence>
<gene>
    <name evidence="2" type="ORF">ETP43_09335</name>
</gene>
<comment type="caution">
    <text evidence="2">The sequence shown here is derived from an EMBL/GenBank/DDBJ whole genome shotgun (WGS) entry which is preliminary data.</text>
</comment>
<dbReference type="Pfam" id="PF00293">
    <property type="entry name" value="NUDIX"/>
    <property type="match status" value="1"/>
</dbReference>
<dbReference type="OrthoDB" id="9804563at2"/>
<dbReference type="InterPro" id="IPR000086">
    <property type="entry name" value="NUDIX_hydrolase_dom"/>
</dbReference>
<evidence type="ECO:0000259" key="1">
    <source>
        <dbReference type="PROSITE" id="PS51462"/>
    </source>
</evidence>
<dbReference type="Gene3D" id="3.90.79.10">
    <property type="entry name" value="Nucleoside Triphosphate Pyrophosphohydrolase"/>
    <property type="match status" value="1"/>
</dbReference>
<dbReference type="GO" id="GO:0005737">
    <property type="term" value="C:cytoplasm"/>
    <property type="evidence" value="ECO:0007669"/>
    <property type="project" value="TreeGrafter"/>
</dbReference>
<dbReference type="Proteomes" id="UP000290106">
    <property type="component" value="Unassembled WGS sequence"/>
</dbReference>
<dbReference type="PANTHER" id="PTHR10885">
    <property type="entry name" value="ISOPENTENYL-DIPHOSPHATE DELTA-ISOMERASE"/>
    <property type="match status" value="1"/>
</dbReference>
<dbReference type="CDD" id="cd04692">
    <property type="entry name" value="NUDIX_Hydrolase"/>
    <property type="match status" value="1"/>
</dbReference>
<reference evidence="2 3" key="1">
    <citation type="submission" date="2019-01" db="EMBL/GenBank/DDBJ databases">
        <title>Blautia sp. nov. KGMB01111 isolated human feces.</title>
        <authorList>
            <person name="Park J.-E."/>
            <person name="Kim J.-S."/>
            <person name="Park S.-H."/>
        </authorList>
    </citation>
    <scope>NUCLEOTIDE SEQUENCE [LARGE SCALE GENOMIC DNA]</scope>
    <source>
        <strain evidence="2 3">KGMB01111</strain>
    </source>
</reference>
<proteinExistence type="predicted"/>
<accession>A0A4Q1RIE5</accession>
<dbReference type="PROSITE" id="PS51462">
    <property type="entry name" value="NUDIX"/>
    <property type="match status" value="1"/>
</dbReference>
<protein>
    <submittedName>
        <fullName evidence="2">NUDIX domain-containing protein</fullName>
    </submittedName>
</protein>
<feature type="domain" description="Nudix hydrolase" evidence="1">
    <location>
        <begin position="28"/>
        <end position="172"/>
    </location>
</feature>
<organism evidence="2 3">
    <name type="scientific">Blautia faecicola</name>
    <dbReference type="NCBI Taxonomy" id="2509240"/>
    <lineage>
        <taxon>Bacteria</taxon>
        <taxon>Bacillati</taxon>
        <taxon>Bacillota</taxon>
        <taxon>Clostridia</taxon>
        <taxon>Lachnospirales</taxon>
        <taxon>Lachnospiraceae</taxon>
        <taxon>Blautia</taxon>
    </lineage>
</organism>
<dbReference type="PANTHER" id="PTHR10885:SF20">
    <property type="entry name" value="NUDIX HYDROLASE DOMAIN-CONTAINING PROTEIN"/>
    <property type="match status" value="1"/>
</dbReference>
<evidence type="ECO:0000313" key="2">
    <source>
        <dbReference type="EMBL" id="RXS75398.1"/>
    </source>
</evidence>
<dbReference type="GO" id="GO:0009240">
    <property type="term" value="P:isopentenyl diphosphate biosynthetic process"/>
    <property type="evidence" value="ECO:0007669"/>
    <property type="project" value="TreeGrafter"/>
</dbReference>